<dbReference type="AlphaFoldDB" id="A0A2Y9TV77"/>
<name>A0A2Y9TV77_9GAMM</name>
<protein>
    <submittedName>
        <fullName evidence="2">WG repeat-containing protein</fullName>
    </submittedName>
</protein>
<dbReference type="InterPro" id="IPR032774">
    <property type="entry name" value="WG_beta_rep"/>
</dbReference>
<sequence length="720" mass="82572">MLKYGFYTSLRYLLVCLSLLCSTALFAEDTLSDSDKEAKIRKTFDAYSFPELKDRLHEQEKELGALMLLRSMRISAPPDEKNTENTSGYRVASPETKFNQINKSDNFTPLAPDVVIHQVIQYLNSLTFSQSIYEKSSSFSTDYQKYQLLNSLPYYDKYGYPDPEINITRVNFYDGSSIPLTKSSPEDKTTIENTKRATSLSLTISYTVPKIAKQLHFTDKDKSVQEQIELAKITGQEVELEMTKFAYNNILYVEGLNSHGQALRQLGSSAYTGDFRFVEQMYSITEQAIEQVDSNKIKDKEALIQFFIKNYPSQPQPDKTQSEKYIAHYQFEGDVAAINVFMQPESKVETYSFDIKSNDSHYFNGLSIAQQENDGHYGLMSEQGEWIIPPTYKRLEHVAGDYYRAAGTNADINNMSVYQLILDKKQLKIQPFLLQFGVGKIYKENYLAIIDKARKNQDESNTGLLNLATHEIILPSKFGTVDVVDGFYYGYQYNKEKHNRSYEIYNLKNNKLILKGEFDDVYFDGENFTTRYTTRTTEPLKGSPDNYSLVNNKYYEYQHYDLYDIDGKKLNNTPYYKLNSNANFGKAGLLLVTDADNKQYFIDRAGKHAGPNVSQYKHIKPFSNGLAIVQGDNDKYGYIDIAGKLVIPTIYTSPEYFQGGSAKVETNDNVLLITPENKIIHTFSERLKSYSTKQDADHATYTQYNDISYDEKGQEVTKEK</sequence>
<dbReference type="KEGG" id="lpv:HYN51_02840"/>
<gene>
    <name evidence="2" type="ORF">HYN51_02840</name>
</gene>
<accession>A0A2Y9TV77</accession>
<feature type="chain" id="PRO_5015965376" evidence="1">
    <location>
        <begin position="28"/>
        <end position="720"/>
    </location>
</feature>
<feature type="signal peptide" evidence="1">
    <location>
        <begin position="1"/>
        <end position="27"/>
    </location>
</feature>
<proteinExistence type="predicted"/>
<organism evidence="2 3">
    <name type="scientific">Limnobaculum parvum</name>
    <dbReference type="NCBI Taxonomy" id="2172103"/>
    <lineage>
        <taxon>Bacteria</taxon>
        <taxon>Pseudomonadati</taxon>
        <taxon>Pseudomonadota</taxon>
        <taxon>Gammaproteobacteria</taxon>
        <taxon>Enterobacterales</taxon>
        <taxon>Budviciaceae</taxon>
        <taxon>Limnobaculum</taxon>
    </lineage>
</organism>
<evidence type="ECO:0000256" key="1">
    <source>
        <dbReference type="SAM" id="SignalP"/>
    </source>
</evidence>
<reference evidence="2 3" key="1">
    <citation type="journal article" date="2019" name="Int. J. Syst. Evol. Microbiol.">
        <title>Limnobaculum parvum gen. nov., sp. nov., isolated from a freshwater lake.</title>
        <authorList>
            <person name="Baek C."/>
            <person name="Shin S.K."/>
            <person name="Yi H."/>
        </authorList>
    </citation>
    <scope>NUCLEOTIDE SEQUENCE [LARGE SCALE GENOMIC DNA]</scope>
    <source>
        <strain evidence="2 3">HYN0051</strain>
    </source>
</reference>
<dbReference type="OrthoDB" id="5380961at2"/>
<evidence type="ECO:0000313" key="2">
    <source>
        <dbReference type="EMBL" id="AWH87593.1"/>
    </source>
</evidence>
<dbReference type="Pfam" id="PF14903">
    <property type="entry name" value="WG_beta_rep"/>
    <property type="match status" value="2"/>
</dbReference>
<keyword evidence="1" id="KW-0732">Signal</keyword>
<dbReference type="EMBL" id="CP029185">
    <property type="protein sequence ID" value="AWH87593.1"/>
    <property type="molecule type" value="Genomic_DNA"/>
</dbReference>
<keyword evidence="3" id="KW-1185">Reference proteome</keyword>
<evidence type="ECO:0000313" key="3">
    <source>
        <dbReference type="Proteomes" id="UP000244908"/>
    </source>
</evidence>
<dbReference type="RefSeq" id="WP_108899681.1">
    <property type="nucleotide sequence ID" value="NZ_CP029185.2"/>
</dbReference>
<dbReference type="PANTHER" id="PTHR37841:SF1">
    <property type="entry name" value="DUF3298 DOMAIN-CONTAINING PROTEIN"/>
    <property type="match status" value="1"/>
</dbReference>
<dbReference type="PANTHER" id="PTHR37841">
    <property type="entry name" value="GLR2918 PROTEIN"/>
    <property type="match status" value="1"/>
</dbReference>
<dbReference type="Proteomes" id="UP000244908">
    <property type="component" value="Chromosome"/>
</dbReference>